<dbReference type="Gene3D" id="2.40.280.10">
    <property type="match status" value="1"/>
</dbReference>
<dbReference type="GO" id="GO:0070930">
    <property type="term" value="P:trans-translation-dependent protein tagging"/>
    <property type="evidence" value="ECO:0007669"/>
    <property type="project" value="TreeGrafter"/>
</dbReference>
<evidence type="ECO:0000313" key="4">
    <source>
        <dbReference type="EMBL" id="HGE74918.1"/>
    </source>
</evidence>
<reference evidence="4" key="1">
    <citation type="journal article" date="2020" name="mSystems">
        <title>Genome- and Community-Level Interaction Insights into Carbon Utilization and Element Cycling Functions of Hydrothermarchaeota in Hydrothermal Sediment.</title>
        <authorList>
            <person name="Zhou Z."/>
            <person name="Liu Y."/>
            <person name="Xu W."/>
            <person name="Pan J."/>
            <person name="Luo Z.H."/>
            <person name="Li M."/>
        </authorList>
    </citation>
    <scope>NUCLEOTIDE SEQUENCE [LARGE SCALE GENOMIC DNA]</scope>
    <source>
        <strain evidence="4">SpSt-966</strain>
    </source>
</reference>
<dbReference type="InterPro" id="IPR000037">
    <property type="entry name" value="SsrA-bd_prot"/>
</dbReference>
<name>A0A7V3RE41_9BACT</name>
<sequence>MKIVSTNSKAHRDYEILDKFESGIELKGTEVKSLREGSANINDAYCIIRSGELFIENMHIAPYKAGNLFNHDPLRRRKLLMHKKEIVRLSSRIDQKGLTIIPLRVYFNEKGKAKVEIAIGRGKHLYDKREEIAKKEQERDIRKKLKYE</sequence>
<dbReference type="PANTHER" id="PTHR30308">
    <property type="entry name" value="TMRNA-BINDING COMPONENT OF TRANS-TRANSLATION TAGGING COMPLEX"/>
    <property type="match status" value="1"/>
</dbReference>
<dbReference type="NCBIfam" id="TIGR00086">
    <property type="entry name" value="smpB"/>
    <property type="match status" value="1"/>
</dbReference>
<gene>
    <name evidence="3 4" type="primary">smpB</name>
    <name evidence="4" type="ORF">ENX73_02190</name>
</gene>
<comment type="similarity">
    <text evidence="3">Belongs to the SmpB family.</text>
</comment>
<protein>
    <recommendedName>
        <fullName evidence="3">SsrA-binding protein</fullName>
    </recommendedName>
    <alternativeName>
        <fullName evidence="3">Small protein B</fullName>
    </alternativeName>
</protein>
<dbReference type="PROSITE" id="PS01317">
    <property type="entry name" value="SSRP"/>
    <property type="match status" value="1"/>
</dbReference>
<organism evidence="4">
    <name type="scientific">Mesoaciditoga lauensis</name>
    <dbReference type="NCBI Taxonomy" id="1495039"/>
    <lineage>
        <taxon>Bacteria</taxon>
        <taxon>Thermotogati</taxon>
        <taxon>Thermotogota</taxon>
        <taxon>Thermotogae</taxon>
        <taxon>Mesoaciditogales</taxon>
        <taxon>Mesoaciditogaceae</taxon>
        <taxon>Mesoaciditoga</taxon>
    </lineage>
</organism>
<comment type="caution">
    <text evidence="4">The sequence shown here is derived from an EMBL/GenBank/DDBJ whole genome shotgun (WGS) entry which is preliminary data.</text>
</comment>
<dbReference type="InterPro" id="IPR023620">
    <property type="entry name" value="SmpB"/>
</dbReference>
<comment type="function">
    <text evidence="3">Required for rescue of stalled ribosomes mediated by trans-translation. Binds to transfer-messenger RNA (tmRNA), required for stable association of tmRNA with ribosomes. tmRNA and SmpB together mimic tRNA shape, replacing the anticodon stem-loop with SmpB. tmRNA is encoded by the ssrA gene; the 2 termini fold to resemble tRNA(Ala) and it encodes a 'tag peptide', a short internal open reading frame. During trans-translation Ala-aminoacylated tmRNA acts like a tRNA, entering the A-site of stalled ribosomes, displacing the stalled mRNA. The ribosome then switches to translate the ORF on the tmRNA; the nascent peptide is terminated with the 'tag peptide' encoded by the tmRNA and targeted for degradation. The ribosome is freed to recommence translation, which seems to be the essential function of trans-translation.</text>
</comment>
<dbReference type="SUPFAM" id="SSF74982">
    <property type="entry name" value="Small protein B (SmpB)"/>
    <property type="match status" value="1"/>
</dbReference>
<dbReference type="AlphaFoldDB" id="A0A7V3RE41"/>
<proteinExistence type="inferred from homology"/>
<keyword evidence="2 3" id="KW-0694">RNA-binding</keyword>
<evidence type="ECO:0000256" key="3">
    <source>
        <dbReference type="HAMAP-Rule" id="MF_00023"/>
    </source>
</evidence>
<dbReference type="NCBIfam" id="NF003843">
    <property type="entry name" value="PRK05422.1"/>
    <property type="match status" value="1"/>
</dbReference>
<dbReference type="GO" id="GO:0003723">
    <property type="term" value="F:RNA binding"/>
    <property type="evidence" value="ECO:0007669"/>
    <property type="project" value="UniProtKB-UniRule"/>
</dbReference>
<dbReference type="InterPro" id="IPR020081">
    <property type="entry name" value="SsrA-bd_prot_CS"/>
</dbReference>
<dbReference type="GO" id="GO:0070929">
    <property type="term" value="P:trans-translation"/>
    <property type="evidence" value="ECO:0007669"/>
    <property type="project" value="UniProtKB-UniRule"/>
</dbReference>
<dbReference type="Pfam" id="PF01668">
    <property type="entry name" value="SmpB"/>
    <property type="match status" value="1"/>
</dbReference>
<comment type="subcellular location">
    <subcellularLocation>
        <location evidence="3">Cytoplasm</location>
    </subcellularLocation>
    <text evidence="3">The tmRNA-SmpB complex associates with stalled 70S ribosomes.</text>
</comment>
<evidence type="ECO:0000256" key="1">
    <source>
        <dbReference type="ARBA" id="ARBA00022490"/>
    </source>
</evidence>
<dbReference type="PANTHER" id="PTHR30308:SF2">
    <property type="entry name" value="SSRA-BINDING PROTEIN"/>
    <property type="match status" value="1"/>
</dbReference>
<dbReference type="EMBL" id="DTPE01000092">
    <property type="protein sequence ID" value="HGE74918.1"/>
    <property type="molecule type" value="Genomic_DNA"/>
</dbReference>
<accession>A0A7V3RE41</accession>
<keyword evidence="1 3" id="KW-0963">Cytoplasm</keyword>
<dbReference type="CDD" id="cd09294">
    <property type="entry name" value="SmpB"/>
    <property type="match status" value="1"/>
</dbReference>
<dbReference type="HAMAP" id="MF_00023">
    <property type="entry name" value="SmpB"/>
    <property type="match status" value="1"/>
</dbReference>
<dbReference type="GO" id="GO:0005829">
    <property type="term" value="C:cytosol"/>
    <property type="evidence" value="ECO:0007669"/>
    <property type="project" value="TreeGrafter"/>
</dbReference>
<evidence type="ECO:0000256" key="2">
    <source>
        <dbReference type="ARBA" id="ARBA00022884"/>
    </source>
</evidence>